<feature type="region of interest" description="Disordered" evidence="1">
    <location>
        <begin position="162"/>
        <end position="249"/>
    </location>
</feature>
<comment type="caution">
    <text evidence="2">The sequence shown here is derived from an EMBL/GenBank/DDBJ whole genome shotgun (WGS) entry which is preliminary data.</text>
</comment>
<protein>
    <submittedName>
        <fullName evidence="2">Uncharacterized protein</fullName>
    </submittedName>
</protein>
<proteinExistence type="predicted"/>
<evidence type="ECO:0000313" key="2">
    <source>
        <dbReference type="EMBL" id="SHN29204.1"/>
    </source>
</evidence>
<reference evidence="3" key="1">
    <citation type="submission" date="2016-11" db="EMBL/GenBank/DDBJ databases">
        <authorList>
            <person name="Jaros S."/>
            <person name="Januszkiewicz K."/>
            <person name="Wedrychowicz H."/>
        </authorList>
    </citation>
    <scope>NUCLEOTIDE SEQUENCE [LARGE SCALE GENOMIC DNA]</scope>
    <source>
        <strain evidence="3">CGMCC 4.3555</strain>
    </source>
</reference>
<sequence>MTAPEFRPSHVVPPGGMPTWADPGAGRPLVPLDPLLPVQVVERHGDWARALCSNGWSAWVDGRLLLSVPHDPPTAEQPAAWAADPRPLLAAAEGALSRYRQLVEEMLAGRVDREAFGERSRGTRVGAVVDGDAVWLYDARHGRWCFCDGESLVTFAVSDGPMAEGPEAREAAEAAEGGPPCSNSVERSGEVADAAGTEGTGGTGSTGSAGSTGTGGGLPGEAEFPPPYPPIPPPYPPPIPPPGGTGERP</sequence>
<feature type="compositionally biased region" description="Pro residues" evidence="1">
    <location>
        <begin position="224"/>
        <end position="243"/>
    </location>
</feature>
<dbReference type="Proteomes" id="UP000184388">
    <property type="component" value="Unassembled WGS sequence"/>
</dbReference>
<name>A0A9X8N8P2_9ACTN</name>
<organism evidence="2 3">
    <name type="scientific">Streptomyces yunnanensis</name>
    <dbReference type="NCBI Taxonomy" id="156453"/>
    <lineage>
        <taxon>Bacteria</taxon>
        <taxon>Bacillati</taxon>
        <taxon>Actinomycetota</taxon>
        <taxon>Actinomycetes</taxon>
        <taxon>Kitasatosporales</taxon>
        <taxon>Streptomycetaceae</taxon>
        <taxon>Streptomyces</taxon>
    </lineage>
</organism>
<evidence type="ECO:0000313" key="3">
    <source>
        <dbReference type="Proteomes" id="UP000184388"/>
    </source>
</evidence>
<accession>A0A9X8N8P2</accession>
<dbReference type="RefSeq" id="WP_073449509.1">
    <property type="nucleotide sequence ID" value="NZ_FRBK01000030.1"/>
</dbReference>
<dbReference type="AlphaFoldDB" id="A0A9X8N8P2"/>
<gene>
    <name evidence="2" type="ORF">SAMN05216268_13063</name>
</gene>
<dbReference type="EMBL" id="FRBK01000030">
    <property type="protein sequence ID" value="SHN29204.1"/>
    <property type="molecule type" value="Genomic_DNA"/>
</dbReference>
<feature type="compositionally biased region" description="Gly residues" evidence="1">
    <location>
        <begin position="198"/>
        <end position="219"/>
    </location>
</feature>
<evidence type="ECO:0000256" key="1">
    <source>
        <dbReference type="SAM" id="MobiDB-lite"/>
    </source>
</evidence>